<keyword evidence="1" id="KW-0547">Nucleotide-binding</keyword>
<dbReference type="Gene3D" id="3.30.1330.10">
    <property type="entry name" value="PurM-like, N-terminal domain"/>
    <property type="match status" value="1"/>
</dbReference>
<dbReference type="PANTHER" id="PTHR30270:SF0">
    <property type="entry name" value="THIAMINE-MONOPHOSPHATE KINASE"/>
    <property type="match status" value="1"/>
</dbReference>
<dbReference type="Proteomes" id="UP000192569">
    <property type="component" value="Chromosome I"/>
</dbReference>
<comment type="similarity">
    <text evidence="1">Belongs to the thiamine-monophosphate kinase family.</text>
</comment>
<keyword evidence="1" id="KW-0784">Thiamine biosynthesis</keyword>
<feature type="binding site" evidence="1">
    <location>
        <position position="59"/>
    </location>
    <ligand>
        <name>substrate</name>
    </ligand>
</feature>
<feature type="binding site" evidence="1">
    <location>
        <position position="222"/>
    </location>
    <ligand>
        <name>Mg(2+)</name>
        <dbReference type="ChEBI" id="CHEBI:18420"/>
        <label>3</label>
    </ligand>
</feature>
<comment type="pathway">
    <text evidence="1">Cofactor biosynthesis; thiamine diphosphate biosynthesis; thiamine diphosphate from thiamine phosphate: step 1/1.</text>
</comment>
<feature type="binding site" evidence="1">
    <location>
        <position position="224"/>
    </location>
    <ligand>
        <name>ATP</name>
        <dbReference type="ChEBI" id="CHEBI:30616"/>
    </ligand>
</feature>
<feature type="binding site" evidence="1">
    <location>
        <position position="111"/>
    </location>
    <ligand>
        <name>ATP</name>
        <dbReference type="ChEBI" id="CHEBI:30616"/>
    </ligand>
</feature>
<feature type="binding site" evidence="1">
    <location>
        <position position="81"/>
    </location>
    <ligand>
        <name>Mg(2+)</name>
        <dbReference type="ChEBI" id="CHEBI:18420"/>
        <label>3</label>
    </ligand>
</feature>
<dbReference type="GO" id="GO:0000287">
    <property type="term" value="F:magnesium ion binding"/>
    <property type="evidence" value="ECO:0007669"/>
    <property type="project" value="UniProtKB-UniRule"/>
</dbReference>
<feature type="binding site" evidence="1">
    <location>
        <position position="35"/>
    </location>
    <ligand>
        <name>Mg(2+)</name>
        <dbReference type="ChEBI" id="CHEBI:18420"/>
        <label>3</label>
    </ligand>
</feature>
<feature type="binding site" evidence="1">
    <location>
        <position position="275"/>
    </location>
    <ligand>
        <name>substrate</name>
    </ligand>
</feature>
<dbReference type="CDD" id="cd02194">
    <property type="entry name" value="ThiL"/>
    <property type="match status" value="1"/>
</dbReference>
<dbReference type="GO" id="GO:0009229">
    <property type="term" value="P:thiamine diphosphate biosynthetic process"/>
    <property type="evidence" value="ECO:0007669"/>
    <property type="project" value="UniProtKB-UniRule"/>
</dbReference>
<reference evidence="4 5" key="1">
    <citation type="submission" date="2017-04" db="EMBL/GenBank/DDBJ databases">
        <authorList>
            <person name="Afonso C.L."/>
            <person name="Miller P.J."/>
            <person name="Scott M.A."/>
            <person name="Spackman E."/>
            <person name="Goraichik I."/>
            <person name="Dimitrov K.M."/>
            <person name="Suarez D.L."/>
            <person name="Swayne D.E."/>
        </authorList>
    </citation>
    <scope>NUCLEOTIDE SEQUENCE [LARGE SCALE GENOMIC DNA]</scope>
    <source>
        <strain evidence="4 5">ToBE</strain>
    </source>
</reference>
<dbReference type="GO" id="GO:0009030">
    <property type="term" value="F:thiamine-phosphate kinase activity"/>
    <property type="evidence" value="ECO:0007669"/>
    <property type="project" value="UniProtKB-UniRule"/>
</dbReference>
<dbReference type="NCBIfam" id="TIGR01379">
    <property type="entry name" value="thiL"/>
    <property type="match status" value="1"/>
</dbReference>
<dbReference type="EC" id="2.7.4.16" evidence="1"/>
<dbReference type="EMBL" id="LT838272">
    <property type="protein sequence ID" value="SMB97903.1"/>
    <property type="molecule type" value="Genomic_DNA"/>
</dbReference>
<dbReference type="Pfam" id="PF02769">
    <property type="entry name" value="AIRS_C"/>
    <property type="match status" value="1"/>
</dbReference>
<evidence type="ECO:0000259" key="3">
    <source>
        <dbReference type="Pfam" id="PF02769"/>
    </source>
</evidence>
<dbReference type="PANTHER" id="PTHR30270">
    <property type="entry name" value="THIAMINE-MONOPHOSPHATE KINASE"/>
    <property type="match status" value="1"/>
</dbReference>
<dbReference type="AlphaFoldDB" id="A0A1W1VXC9"/>
<feature type="binding site" evidence="1">
    <location>
        <position position="155"/>
    </location>
    <ligand>
        <name>ATP</name>
        <dbReference type="ChEBI" id="CHEBI:30616"/>
    </ligand>
</feature>
<evidence type="ECO:0000259" key="2">
    <source>
        <dbReference type="Pfam" id="PF00586"/>
    </source>
</evidence>
<dbReference type="HAMAP" id="MF_02128">
    <property type="entry name" value="TMP_kinase"/>
    <property type="match status" value="1"/>
</dbReference>
<sequence>MSLYITELGEFGLIERIQEGCLVEPKRVIKGIGDDAAVLPYHPGYLLLVSTDMLVENIHFTCETATPWEIGYKAVAVNVSDIAAMAGVPGEIVISIGLPPQAKVEFVDELYQGIKECCRSFGINIIGGDTVASPKAIVINITILGKVETEKVLYRSTARPGDLLLVTGDLGGSAAGLDLLLDPRPLNAELANQLKKRHLRPLPRVKEARVATEIPGLTAADDISDGLATEIREVAKASNVGALIYAERIPLSPGLKEVAEVYGKSPLDYALFGGEDFELLWTCRPEAAERISQEVKRVCGTPVTVIGEIVPPEEGLKLLYQGQKIPLPAGGYNHFKP</sequence>
<evidence type="ECO:0000313" key="4">
    <source>
        <dbReference type="EMBL" id="SMB97903.1"/>
    </source>
</evidence>
<organism evidence="4 5">
    <name type="scientific">Thermanaeromonas toyohensis ToBE</name>
    <dbReference type="NCBI Taxonomy" id="698762"/>
    <lineage>
        <taxon>Bacteria</taxon>
        <taxon>Bacillati</taxon>
        <taxon>Bacillota</taxon>
        <taxon>Clostridia</taxon>
        <taxon>Neomoorellales</taxon>
        <taxon>Neomoorellaceae</taxon>
        <taxon>Thermanaeromonas</taxon>
    </lineage>
</organism>
<dbReference type="UniPathway" id="UPA00060">
    <property type="reaction ID" value="UER00142"/>
</dbReference>
<feature type="binding site" evidence="1">
    <location>
        <position position="81"/>
    </location>
    <ligand>
        <name>Mg(2+)</name>
        <dbReference type="ChEBI" id="CHEBI:18420"/>
        <label>4</label>
    </ligand>
</feature>
<feature type="binding site" evidence="1">
    <location>
        <position position="332"/>
    </location>
    <ligand>
        <name>substrate</name>
    </ligand>
</feature>
<name>A0A1W1VXC9_9FIRM</name>
<feature type="binding site" evidence="1">
    <location>
        <position position="52"/>
    </location>
    <ligand>
        <name>Mg(2+)</name>
        <dbReference type="ChEBI" id="CHEBI:18420"/>
        <label>1</label>
    </ligand>
</feature>
<comment type="function">
    <text evidence="1">Catalyzes the ATP-dependent phosphorylation of thiamine-monophosphate (TMP) to form thiamine-pyrophosphate (TPP), the active form of vitamin B1.</text>
</comment>
<feature type="binding site" evidence="1">
    <location>
        <position position="129"/>
    </location>
    <ligand>
        <name>Mg(2+)</name>
        <dbReference type="ChEBI" id="CHEBI:18420"/>
        <label>1</label>
    </ligand>
</feature>
<protein>
    <recommendedName>
        <fullName evidence="1">Thiamine-monophosphate kinase</fullName>
        <shortName evidence="1">TMP kinase</shortName>
        <shortName evidence="1">Thiamine-phosphate kinase</shortName>
        <ecNumber evidence="1">2.7.4.16</ecNumber>
    </recommendedName>
</protein>
<comment type="catalytic activity">
    <reaction evidence="1">
        <text>thiamine phosphate + ATP = thiamine diphosphate + ADP</text>
        <dbReference type="Rhea" id="RHEA:15913"/>
        <dbReference type="ChEBI" id="CHEBI:30616"/>
        <dbReference type="ChEBI" id="CHEBI:37575"/>
        <dbReference type="ChEBI" id="CHEBI:58937"/>
        <dbReference type="ChEBI" id="CHEBI:456216"/>
        <dbReference type="EC" id="2.7.4.16"/>
    </reaction>
</comment>
<feature type="binding site" evidence="1">
    <location>
        <position position="52"/>
    </location>
    <ligand>
        <name>Mg(2+)</name>
        <dbReference type="ChEBI" id="CHEBI:18420"/>
        <label>2</label>
    </ligand>
</feature>
<gene>
    <name evidence="1" type="primary">thiL</name>
    <name evidence="4" type="ORF">SAMN00808754_2018</name>
</gene>
<feature type="domain" description="PurM-like N-terminal" evidence="2">
    <location>
        <begin position="33"/>
        <end position="147"/>
    </location>
</feature>
<keyword evidence="1" id="KW-0460">Magnesium</keyword>
<dbReference type="InterPro" id="IPR016188">
    <property type="entry name" value="PurM-like_N"/>
</dbReference>
<feature type="domain" description="PurM-like C-terminal" evidence="3">
    <location>
        <begin position="159"/>
        <end position="312"/>
    </location>
</feature>
<keyword evidence="1 4" id="KW-0418">Kinase</keyword>
<feature type="binding site" evidence="1">
    <location>
        <begin position="128"/>
        <end position="129"/>
    </location>
    <ligand>
        <name>ATP</name>
        <dbReference type="ChEBI" id="CHEBI:30616"/>
    </ligand>
</feature>
<dbReference type="GO" id="GO:0009228">
    <property type="term" value="P:thiamine biosynthetic process"/>
    <property type="evidence" value="ECO:0007669"/>
    <property type="project" value="UniProtKB-KW"/>
</dbReference>
<dbReference type="SUPFAM" id="SSF55326">
    <property type="entry name" value="PurM N-terminal domain-like"/>
    <property type="match status" value="1"/>
</dbReference>
<dbReference type="InterPro" id="IPR036676">
    <property type="entry name" value="PurM-like_C_sf"/>
</dbReference>
<comment type="miscellaneous">
    <text evidence="1">Reaction mechanism of ThiL seems to utilize a direct, inline transfer of the gamma-phosphate of ATP to TMP rather than a phosphorylated enzyme intermediate.</text>
</comment>
<accession>A0A1W1VXC9</accession>
<dbReference type="Pfam" id="PF00586">
    <property type="entry name" value="AIRS"/>
    <property type="match status" value="1"/>
</dbReference>
<dbReference type="GO" id="GO:0005524">
    <property type="term" value="F:ATP binding"/>
    <property type="evidence" value="ECO:0007669"/>
    <property type="project" value="UniProtKB-UniRule"/>
</dbReference>
<dbReference type="PIRSF" id="PIRSF005303">
    <property type="entry name" value="Thiam_monoph_kin"/>
    <property type="match status" value="1"/>
</dbReference>
<dbReference type="InterPro" id="IPR010918">
    <property type="entry name" value="PurM-like_C_dom"/>
</dbReference>
<dbReference type="SUPFAM" id="SSF56042">
    <property type="entry name" value="PurM C-terminal domain-like"/>
    <property type="match status" value="1"/>
</dbReference>
<feature type="binding site" evidence="1">
    <location>
        <position position="225"/>
    </location>
    <ligand>
        <name>Mg(2+)</name>
        <dbReference type="ChEBI" id="CHEBI:18420"/>
        <label>5</label>
    </ligand>
</feature>
<feature type="binding site" evidence="1">
    <location>
        <position position="81"/>
    </location>
    <ligand>
        <name>Mg(2+)</name>
        <dbReference type="ChEBI" id="CHEBI:18420"/>
        <label>2</label>
    </ligand>
</feature>
<feature type="binding site" evidence="1">
    <location>
        <position position="35"/>
    </location>
    <ligand>
        <name>Mg(2+)</name>
        <dbReference type="ChEBI" id="CHEBI:18420"/>
        <label>4</label>
    </ligand>
</feature>
<dbReference type="InterPro" id="IPR006283">
    <property type="entry name" value="ThiL-like"/>
</dbReference>
<feature type="binding site" evidence="1">
    <location>
        <position position="50"/>
    </location>
    <ligand>
        <name>Mg(2+)</name>
        <dbReference type="ChEBI" id="CHEBI:18420"/>
        <label>4</label>
    </ligand>
</feature>
<dbReference type="STRING" id="698762.SAMN00808754_2018"/>
<evidence type="ECO:0000256" key="1">
    <source>
        <dbReference type="HAMAP-Rule" id="MF_02128"/>
    </source>
</evidence>
<evidence type="ECO:0000313" key="5">
    <source>
        <dbReference type="Proteomes" id="UP000192569"/>
    </source>
</evidence>
<proteinExistence type="inferred from homology"/>
<keyword evidence="1" id="KW-0067">ATP-binding</keyword>
<keyword evidence="1" id="KW-0808">Transferase</keyword>
<dbReference type="Gene3D" id="3.90.650.10">
    <property type="entry name" value="PurM-like C-terminal domain"/>
    <property type="match status" value="1"/>
</dbReference>
<keyword evidence="1" id="KW-0479">Metal-binding</keyword>
<feature type="binding site" evidence="1">
    <location>
        <position position="51"/>
    </location>
    <ligand>
        <name>Mg(2+)</name>
        <dbReference type="ChEBI" id="CHEBI:18420"/>
        <label>1</label>
    </ligand>
</feature>
<keyword evidence="5" id="KW-1185">Reference proteome</keyword>
<dbReference type="InterPro" id="IPR036921">
    <property type="entry name" value="PurM-like_N_sf"/>
</dbReference>